<sequence>MTAARTATRPDARPAVLDDVDARPGSTTSLVRTVVGAYLRQVGGSIAAADLVALLGEVGVGGSSARSAVSRVKSRGLLDAGVVGGRPGYRLAAGAARMLERGDRRIFTYRPQGEDDPWCLVSYTVPEARRDARHQLRRHLAGLGCGHVATGLWICPAHLAGEVEEVLDGLGLRDAATLFVTSTPRPAGTFADAAARWWDLDRLAALHRGFLARHGDGGGDAAPRGPGSGAFARWTRALDDWRVIPAVDPGLPASALPHDWPGPVSVATFDRLRAALEEPATAYVRSVVGR</sequence>
<evidence type="ECO:0000259" key="2">
    <source>
        <dbReference type="Pfam" id="PF08223"/>
    </source>
</evidence>
<accession>A0ABQ2BAK5</accession>
<feature type="domain" description="Transcriptional repressor PaaX-like central Cas2-like" evidence="3">
    <location>
        <begin position="115"/>
        <end position="184"/>
    </location>
</feature>
<keyword evidence="5" id="KW-1185">Reference proteome</keyword>
<evidence type="ECO:0000259" key="1">
    <source>
        <dbReference type="Pfam" id="PF07848"/>
    </source>
</evidence>
<reference evidence="5" key="1">
    <citation type="journal article" date="2019" name="Int. J. Syst. Evol. Microbiol.">
        <title>The Global Catalogue of Microorganisms (GCM) 10K type strain sequencing project: providing services to taxonomists for standard genome sequencing and annotation.</title>
        <authorList>
            <consortium name="The Broad Institute Genomics Platform"/>
            <consortium name="The Broad Institute Genome Sequencing Center for Infectious Disease"/>
            <person name="Wu L."/>
            <person name="Ma J."/>
        </authorList>
    </citation>
    <scope>NUCLEOTIDE SEQUENCE [LARGE SCALE GENOMIC DNA]</scope>
    <source>
        <strain evidence="5">CCM 8653</strain>
    </source>
</reference>
<protein>
    <submittedName>
        <fullName evidence="4">PaaX family transcriptional regulator</fullName>
    </submittedName>
</protein>
<name>A0ABQ2BAK5_9MICO</name>
<feature type="domain" description="Transcriptional repressor PaaX-like C-terminal" evidence="2">
    <location>
        <begin position="198"/>
        <end position="285"/>
    </location>
</feature>
<dbReference type="Gene3D" id="1.10.10.10">
    <property type="entry name" value="Winged helix-like DNA-binding domain superfamily/Winged helix DNA-binding domain"/>
    <property type="match status" value="1"/>
</dbReference>
<dbReference type="RefSeq" id="WP_188525403.1">
    <property type="nucleotide sequence ID" value="NZ_BMDG01000018.1"/>
</dbReference>
<dbReference type="Proteomes" id="UP000632535">
    <property type="component" value="Unassembled WGS sequence"/>
</dbReference>
<organism evidence="4 5">
    <name type="scientific">Isoptericola cucumis</name>
    <dbReference type="NCBI Taxonomy" id="1776856"/>
    <lineage>
        <taxon>Bacteria</taxon>
        <taxon>Bacillati</taxon>
        <taxon>Actinomycetota</taxon>
        <taxon>Actinomycetes</taxon>
        <taxon>Micrococcales</taxon>
        <taxon>Promicromonosporaceae</taxon>
        <taxon>Isoptericola</taxon>
    </lineage>
</organism>
<dbReference type="PANTHER" id="PTHR30319:SF1">
    <property type="entry name" value="TRANSCRIPTIONAL REPRESSOR PAAX"/>
    <property type="match status" value="1"/>
</dbReference>
<dbReference type="InterPro" id="IPR048846">
    <property type="entry name" value="PaaX-like_central"/>
</dbReference>
<dbReference type="PIRSF" id="PIRSF020623">
    <property type="entry name" value="PaaX"/>
    <property type="match status" value="1"/>
</dbReference>
<dbReference type="InterPro" id="IPR012906">
    <property type="entry name" value="PaaX-like_N"/>
</dbReference>
<dbReference type="Pfam" id="PF07848">
    <property type="entry name" value="PaaX"/>
    <property type="match status" value="1"/>
</dbReference>
<dbReference type="InterPro" id="IPR036388">
    <property type="entry name" value="WH-like_DNA-bd_sf"/>
</dbReference>
<dbReference type="EMBL" id="BMDG01000018">
    <property type="protein sequence ID" value="GGI11976.1"/>
    <property type="molecule type" value="Genomic_DNA"/>
</dbReference>
<evidence type="ECO:0000259" key="3">
    <source>
        <dbReference type="Pfam" id="PF20803"/>
    </source>
</evidence>
<comment type="caution">
    <text evidence="4">The sequence shown here is derived from an EMBL/GenBank/DDBJ whole genome shotgun (WGS) entry which is preliminary data.</text>
</comment>
<evidence type="ECO:0000313" key="4">
    <source>
        <dbReference type="EMBL" id="GGI11976.1"/>
    </source>
</evidence>
<proteinExistence type="predicted"/>
<gene>
    <name evidence="4" type="ORF">GCM10007368_38870</name>
</gene>
<dbReference type="Gene3D" id="3.30.70.2650">
    <property type="match status" value="1"/>
</dbReference>
<evidence type="ECO:0000313" key="5">
    <source>
        <dbReference type="Proteomes" id="UP000632535"/>
    </source>
</evidence>
<dbReference type="InterPro" id="IPR011965">
    <property type="entry name" value="PaaX_trns_reg"/>
</dbReference>
<dbReference type="Pfam" id="PF20803">
    <property type="entry name" value="PaaX_M"/>
    <property type="match status" value="1"/>
</dbReference>
<dbReference type="PANTHER" id="PTHR30319">
    <property type="entry name" value="PHENYLACETIC ACID REGULATOR-RELATED TRANSCRIPTIONAL REPRESSOR"/>
    <property type="match status" value="1"/>
</dbReference>
<dbReference type="Pfam" id="PF08223">
    <property type="entry name" value="PaaX_C"/>
    <property type="match status" value="1"/>
</dbReference>
<dbReference type="InterPro" id="IPR013225">
    <property type="entry name" value="PaaX_C"/>
</dbReference>
<feature type="domain" description="Transcriptional repressor PaaX-like N-terminal" evidence="1">
    <location>
        <begin position="27"/>
        <end position="93"/>
    </location>
</feature>